<dbReference type="AlphaFoldDB" id="E1II64"/>
<dbReference type="GO" id="GO:0016020">
    <property type="term" value="C:membrane"/>
    <property type="evidence" value="ECO:0007669"/>
    <property type="project" value="UniProtKB-SubCell"/>
</dbReference>
<keyword evidence="5" id="KW-0249">Electron transport</keyword>
<evidence type="ECO:0000256" key="4">
    <source>
        <dbReference type="ARBA" id="ARBA00022692"/>
    </source>
</evidence>
<dbReference type="PANTHER" id="PTHR43469:SF1">
    <property type="entry name" value="SPBETA PROPHAGE-DERIVED DISULFIDE BOND FORMATION PROTEIN B"/>
    <property type="match status" value="1"/>
</dbReference>
<dbReference type="GO" id="GO:0015035">
    <property type="term" value="F:protein-disulfide reductase activity"/>
    <property type="evidence" value="ECO:0007669"/>
    <property type="project" value="InterPro"/>
</dbReference>
<proteinExistence type="inferred from homology"/>
<evidence type="ECO:0000256" key="11">
    <source>
        <dbReference type="ARBA" id="ARBA00023284"/>
    </source>
</evidence>
<keyword evidence="14" id="KW-1185">Reference proteome</keyword>
<comment type="similarity">
    <text evidence="2">Belongs to the DsbB family. BdbC subfamily.</text>
</comment>
<dbReference type="Gene3D" id="1.20.1550.10">
    <property type="entry name" value="DsbB-like"/>
    <property type="match status" value="1"/>
</dbReference>
<name>E1II64_9CHLR</name>
<evidence type="ECO:0000256" key="3">
    <source>
        <dbReference type="ARBA" id="ARBA00022448"/>
    </source>
</evidence>
<feature type="transmembrane region" description="Helical" evidence="12">
    <location>
        <begin position="80"/>
        <end position="99"/>
    </location>
</feature>
<evidence type="ECO:0000256" key="5">
    <source>
        <dbReference type="ARBA" id="ARBA00022982"/>
    </source>
</evidence>
<reference evidence="13 14" key="1">
    <citation type="journal article" date="2011" name="J. Bacteriol.">
        <title>Draft genome sequence of the anoxygenic filamentous phototrophic bacterium Oscillochloris trichoides subsp. DG-6.</title>
        <authorList>
            <person name="Kuznetsov B.B."/>
            <person name="Ivanovsky R.N."/>
            <person name="Keppen O.I."/>
            <person name="Sukhacheva M.V."/>
            <person name="Bumazhkin B.K."/>
            <person name="Patutina E.O."/>
            <person name="Beletsky A.V."/>
            <person name="Mardanov A.V."/>
            <person name="Baslerov R.V."/>
            <person name="Panteleeva A.N."/>
            <person name="Kolganova T.V."/>
            <person name="Ravin N.V."/>
            <person name="Skryabin K.G."/>
        </authorList>
    </citation>
    <scope>NUCLEOTIDE SEQUENCE [LARGE SCALE GENOMIC DNA]</scope>
    <source>
        <strain evidence="13 14">DG-6</strain>
    </source>
</reference>
<dbReference type="InterPro" id="IPR012187">
    <property type="entry name" value="Disulphide_bond_form_BdbC"/>
</dbReference>
<keyword evidence="11" id="KW-0676">Redox-active center</keyword>
<feature type="transmembrane region" description="Helical" evidence="12">
    <location>
        <begin position="53"/>
        <end position="71"/>
    </location>
</feature>
<evidence type="ECO:0000256" key="8">
    <source>
        <dbReference type="ARBA" id="ARBA00023136"/>
    </source>
</evidence>
<organism evidence="13 14">
    <name type="scientific">Oscillochloris trichoides DG-6</name>
    <dbReference type="NCBI Taxonomy" id="765420"/>
    <lineage>
        <taxon>Bacteria</taxon>
        <taxon>Bacillati</taxon>
        <taxon>Chloroflexota</taxon>
        <taxon>Chloroflexia</taxon>
        <taxon>Chloroflexales</taxon>
        <taxon>Chloroflexineae</taxon>
        <taxon>Oscillochloridaceae</taxon>
        <taxon>Oscillochloris</taxon>
    </lineage>
</organism>
<dbReference type="InterPro" id="IPR023380">
    <property type="entry name" value="DsbB-like_sf"/>
</dbReference>
<dbReference type="STRING" id="765420.OSCT_3015"/>
<keyword evidence="9" id="KW-1015">Disulfide bond</keyword>
<evidence type="ECO:0000256" key="7">
    <source>
        <dbReference type="ARBA" id="ARBA00023002"/>
    </source>
</evidence>
<protein>
    <submittedName>
        <fullName evidence="13">Disulfide bond formation protein DsbB</fullName>
    </submittedName>
</protein>
<feature type="transmembrane region" description="Helical" evidence="12">
    <location>
        <begin position="119"/>
        <end position="145"/>
    </location>
</feature>
<accession>E1II64</accession>
<comment type="subcellular location">
    <subcellularLocation>
        <location evidence="1">Membrane</location>
        <topology evidence="1">Multi-pass membrane protein</topology>
    </subcellularLocation>
</comment>
<keyword evidence="3" id="KW-0813">Transport</keyword>
<dbReference type="EMBL" id="ADVR01000122">
    <property type="protein sequence ID" value="EFO79182.1"/>
    <property type="molecule type" value="Genomic_DNA"/>
</dbReference>
<evidence type="ECO:0000256" key="2">
    <source>
        <dbReference type="ARBA" id="ARBA00007602"/>
    </source>
</evidence>
<dbReference type="InterPro" id="IPR003752">
    <property type="entry name" value="DiS_bond_form_DsbB/BdbC"/>
</dbReference>
<evidence type="ECO:0000256" key="9">
    <source>
        <dbReference type="ARBA" id="ARBA00023157"/>
    </source>
</evidence>
<evidence type="ECO:0000256" key="1">
    <source>
        <dbReference type="ARBA" id="ARBA00004141"/>
    </source>
</evidence>
<dbReference type="PANTHER" id="PTHR43469">
    <property type="entry name" value="DISULFIDE FORMATION PROTEIN-RELATED"/>
    <property type="match status" value="1"/>
</dbReference>
<feature type="transmembrane region" description="Helical" evidence="12">
    <location>
        <begin position="157"/>
        <end position="184"/>
    </location>
</feature>
<dbReference type="HOGENOM" id="CLU_123854_0_0_0"/>
<keyword evidence="10" id="KW-0143">Chaperone</keyword>
<dbReference type="Proteomes" id="UP000054010">
    <property type="component" value="Unassembled WGS sequence"/>
</dbReference>
<dbReference type="Pfam" id="PF02600">
    <property type="entry name" value="DsbB"/>
    <property type="match status" value="1"/>
</dbReference>
<dbReference type="SUPFAM" id="SSF158442">
    <property type="entry name" value="DsbB-like"/>
    <property type="match status" value="1"/>
</dbReference>
<gene>
    <name evidence="13" type="ORF">OSCT_3015</name>
</gene>
<dbReference type="NCBIfam" id="NF002849">
    <property type="entry name" value="PRK03113.1"/>
    <property type="match status" value="1"/>
</dbReference>
<keyword evidence="7" id="KW-0560">Oxidoreductase</keyword>
<evidence type="ECO:0000313" key="13">
    <source>
        <dbReference type="EMBL" id="EFO79182.1"/>
    </source>
</evidence>
<evidence type="ECO:0000256" key="12">
    <source>
        <dbReference type="SAM" id="Phobius"/>
    </source>
</evidence>
<keyword evidence="6 12" id="KW-1133">Transmembrane helix</keyword>
<keyword evidence="8 12" id="KW-0472">Membrane</keyword>
<dbReference type="eggNOG" id="COG1495">
    <property type="taxonomic scope" value="Bacteria"/>
</dbReference>
<dbReference type="GO" id="GO:0006457">
    <property type="term" value="P:protein folding"/>
    <property type="evidence" value="ECO:0007669"/>
    <property type="project" value="InterPro"/>
</dbReference>
<evidence type="ECO:0000313" key="14">
    <source>
        <dbReference type="Proteomes" id="UP000054010"/>
    </source>
</evidence>
<keyword evidence="4 12" id="KW-0812">Transmembrane</keyword>
<comment type="caution">
    <text evidence="13">The sequence shown here is derived from an EMBL/GenBank/DDBJ whole genome shotgun (WGS) entry which is preliminary data.</text>
</comment>
<sequence length="188" mass="20625">MDHPYADADADSPLLRIFGHLSRYVALLAAWLALGGSLFFSEVLGWVPCTLCWYQRILMYPLSLVIAIGILRRDDGLPHYVLPFALPGAGVSLYHYLLIKTDWFPPPPCQAGVPCTVDYLDLFGFINIPFLALTAFLLIALMMLVSRLAPFRAGVPAGLRALIAPSALAVYAVIIVVVVAFVVVRRLL</sequence>
<evidence type="ECO:0000256" key="6">
    <source>
        <dbReference type="ARBA" id="ARBA00022989"/>
    </source>
</evidence>
<evidence type="ECO:0000256" key="10">
    <source>
        <dbReference type="ARBA" id="ARBA00023186"/>
    </source>
</evidence>
<feature type="transmembrane region" description="Helical" evidence="12">
    <location>
        <begin position="24"/>
        <end position="47"/>
    </location>
</feature>